<sequence length="605" mass="67221">MIDTCRPALVSLVARWPLGDGCRMHIALWHDRVVVACQGGLGMLGRPSLLSKYPWELELQERQMKWEEAEQRSGDELEVPVVSLGLSQRQPPPRVTAASGWMSANNRFPSLEEGIDGIDKRSTDWGVCPCVSGGVCQPGMVGLATTTTTTTTTTASGSYSNADMTWILTGWDRVRGTADGWEEQPEELFHPVSFLDSRTVGACVRPSIHTNFPSWMRKAHGDTPITHETAVRQTTSYSRQSVSAEWDDGYLSCPGSAAVVSDDNYDTIDNNNTPSFASENPIFVFPLIIILLRLSIITRADPTGQEHTLSPQSTINHQPPKQASKQSLNQEPFLGNPCDSRQNRNRYPCLIHPYSNGVNSGVRYYYLNLTSIPTTTNPQPQTTPHKTKTRQETKERKKDVRLPPRQQRRIHGRIGPLHPRPPTRAILPRHESKSPPSPIPQFPPIHNPTNKIPQKDEAISTYNHLNEDPSNLLDIYRTTKPPYFWHHIRPERQRWGINEIARNASPLTRPLFARGMTSGEYGPNWVAGWLLYSVFRSRDVRNNRNRRLKDKNGNSGGISGGEGRASSPQMVLRYGGGASAAASAGGGSGAANSGKKEYYDPVRNG</sequence>
<name>A0A370BFZ3_ASPNG</name>
<evidence type="ECO:0000313" key="2">
    <source>
        <dbReference type="EMBL" id="RDH14347.1"/>
    </source>
</evidence>
<feature type="region of interest" description="Disordered" evidence="1">
    <location>
        <begin position="372"/>
        <end position="403"/>
    </location>
</feature>
<dbReference type="VEuPathDB" id="FungiDB:M747DRAFT_249795"/>
<accession>A0A370BFZ3</accession>
<dbReference type="Proteomes" id="UP000253845">
    <property type="component" value="Unassembled WGS sequence"/>
</dbReference>
<feature type="compositionally biased region" description="Basic and acidic residues" evidence="1">
    <location>
        <begin position="594"/>
        <end position="605"/>
    </location>
</feature>
<feature type="compositionally biased region" description="Polar residues" evidence="1">
    <location>
        <begin position="305"/>
        <end position="330"/>
    </location>
</feature>
<evidence type="ECO:0000256" key="1">
    <source>
        <dbReference type="SAM" id="MobiDB-lite"/>
    </source>
</evidence>
<dbReference type="EMBL" id="KZ851969">
    <property type="protein sequence ID" value="RDH14347.1"/>
    <property type="molecule type" value="Genomic_DNA"/>
</dbReference>
<feature type="compositionally biased region" description="Basic and acidic residues" evidence="1">
    <location>
        <begin position="389"/>
        <end position="402"/>
    </location>
</feature>
<organism evidence="2 3">
    <name type="scientific">Aspergillus niger ATCC 13496</name>
    <dbReference type="NCBI Taxonomy" id="1353008"/>
    <lineage>
        <taxon>Eukaryota</taxon>
        <taxon>Fungi</taxon>
        <taxon>Dikarya</taxon>
        <taxon>Ascomycota</taxon>
        <taxon>Pezizomycotina</taxon>
        <taxon>Eurotiomycetes</taxon>
        <taxon>Eurotiomycetidae</taxon>
        <taxon>Eurotiales</taxon>
        <taxon>Aspergillaceae</taxon>
        <taxon>Aspergillus</taxon>
        <taxon>Aspergillus subgen. Circumdati</taxon>
    </lineage>
</organism>
<feature type="region of interest" description="Disordered" evidence="1">
    <location>
        <begin position="303"/>
        <end position="342"/>
    </location>
</feature>
<feature type="compositionally biased region" description="Low complexity" evidence="1">
    <location>
        <begin position="373"/>
        <end position="384"/>
    </location>
</feature>
<feature type="compositionally biased region" description="Gly residues" evidence="1">
    <location>
        <begin position="554"/>
        <end position="563"/>
    </location>
</feature>
<feature type="compositionally biased region" description="Pro residues" evidence="1">
    <location>
        <begin position="435"/>
        <end position="446"/>
    </location>
</feature>
<feature type="region of interest" description="Disordered" evidence="1">
    <location>
        <begin position="545"/>
        <end position="605"/>
    </location>
</feature>
<protein>
    <submittedName>
        <fullName evidence="2">Uncharacterized protein</fullName>
    </submittedName>
</protein>
<gene>
    <name evidence="2" type="ORF">M747DRAFT_249795</name>
</gene>
<proteinExistence type="predicted"/>
<feature type="compositionally biased region" description="Gly residues" evidence="1">
    <location>
        <begin position="574"/>
        <end position="589"/>
    </location>
</feature>
<evidence type="ECO:0000313" key="3">
    <source>
        <dbReference type="Proteomes" id="UP000253845"/>
    </source>
</evidence>
<reference evidence="2 3" key="1">
    <citation type="submission" date="2018-07" db="EMBL/GenBank/DDBJ databases">
        <title>Section-level genome sequencing of Aspergillus section Nigri to investigate inter- and intra-species variation.</title>
        <authorList>
            <consortium name="DOE Joint Genome Institute"/>
            <person name="Vesth T.C."/>
            <person name="Nybo J.L."/>
            <person name="Theobald S."/>
            <person name="Frisvad J.C."/>
            <person name="Larsen T.O."/>
            <person name="Nielsen K.F."/>
            <person name="Hoof J.B."/>
            <person name="Brandl J."/>
            <person name="Salamov A."/>
            <person name="Riley R."/>
            <person name="Gladden J.M."/>
            <person name="Phatale P."/>
            <person name="Nielsen M.T."/>
            <person name="Lyhne E.K."/>
            <person name="Kogle M.E."/>
            <person name="Strasser K."/>
            <person name="McDonnell E."/>
            <person name="Barry K."/>
            <person name="Clum A."/>
            <person name="Chen C."/>
            <person name="Nolan M."/>
            <person name="Sandor L."/>
            <person name="Kuo A."/>
            <person name="Lipzen A."/>
            <person name="Hainaut M."/>
            <person name="Drula E."/>
            <person name="Tsang A."/>
            <person name="Magnuson J.K."/>
            <person name="Henrissat B."/>
            <person name="Wiebenga A."/>
            <person name="Simmons B.A."/>
            <person name="Makela M.R."/>
            <person name="De vries R.P."/>
            <person name="Grigoriev I.V."/>
            <person name="Mortensen U.H."/>
            <person name="Baker S.E."/>
            <person name="Andersen M.R."/>
        </authorList>
    </citation>
    <scope>NUCLEOTIDE SEQUENCE [LARGE SCALE GENOMIC DNA]</scope>
    <source>
        <strain evidence="2 3">ATCC 13496</strain>
    </source>
</reference>
<dbReference type="AlphaFoldDB" id="A0A370BFZ3"/>
<feature type="region of interest" description="Disordered" evidence="1">
    <location>
        <begin position="428"/>
        <end position="452"/>
    </location>
</feature>